<keyword evidence="7 10" id="KW-0414">Isoprene biosynthesis</keyword>
<dbReference type="NCBIfam" id="TIGR00151">
    <property type="entry name" value="ispF"/>
    <property type="match status" value="1"/>
</dbReference>
<keyword evidence="9 10" id="KW-0511">Multifunctional enzyme</keyword>
<keyword evidence="13" id="KW-1185">Reference proteome</keyword>
<dbReference type="HAMAP" id="MF_01520">
    <property type="entry name" value="IspDF"/>
    <property type="match status" value="1"/>
</dbReference>
<feature type="site" description="Positions MEP for the nucleophilic attack" evidence="10">
    <location>
        <position position="161"/>
    </location>
</feature>
<dbReference type="InterPro" id="IPR001228">
    <property type="entry name" value="IspD"/>
</dbReference>
<comment type="caution">
    <text evidence="10">Lacks conserved residue(s) required for the propagation of feature annotation.</text>
</comment>
<reference evidence="12 13" key="1">
    <citation type="submission" date="2010-08" db="EMBL/GenBank/DDBJ databases">
        <authorList>
            <person name="Weinstock G."/>
            <person name="Sodergren E."/>
            <person name="Clifton S."/>
            <person name="Fulton L."/>
            <person name="Fulton B."/>
            <person name="Courtney L."/>
            <person name="Fronick C."/>
            <person name="Harrison M."/>
            <person name="Strong C."/>
            <person name="Farmer C."/>
            <person name="Delahaunty K."/>
            <person name="Markovic C."/>
            <person name="Hall O."/>
            <person name="Minx P."/>
            <person name="Tomlinson C."/>
            <person name="Mitreva M."/>
            <person name="Hou S."/>
            <person name="Chen J."/>
            <person name="Wollam A."/>
            <person name="Pepin K.H."/>
            <person name="Johnson M."/>
            <person name="Bhonagiri V."/>
            <person name="Zhang X."/>
            <person name="Suruliraj S."/>
            <person name="Warren W."/>
            <person name="Chinwalla A."/>
            <person name="Mardis E.R."/>
            <person name="Wilson R.K."/>
        </authorList>
    </citation>
    <scope>NUCLEOTIDE SEQUENCE [LARGE SCALE GENOMIC DNA]</scope>
    <source>
        <strain evidence="12 13">F0359</strain>
    </source>
</reference>
<comment type="caution">
    <text evidence="12">The sequence shown here is derived from an EMBL/GenBank/DDBJ whole genome shotgun (WGS) entry which is preliminary data.</text>
</comment>
<feature type="binding site" evidence="10">
    <location>
        <begin position="244"/>
        <end position="246"/>
    </location>
    <ligand>
        <name>4-CDP-2-C-methyl-D-erythritol 2-phosphate</name>
        <dbReference type="ChEBI" id="CHEBI:57919"/>
    </ligand>
</feature>
<keyword evidence="8 10" id="KW-0456">Lyase</keyword>
<evidence type="ECO:0000313" key="12">
    <source>
        <dbReference type="EMBL" id="EFQ03807.1"/>
    </source>
</evidence>
<sequence length="396" mass="43044">MEYLKVSVIVVAAGSGRRFGYERNKLFYPLCGKIVLEHTLTNLFAAKYVSETVIVVSERDRKDVEAVVRALKPSIPVKYAIGGAEREDSVYSGLLLTAEDCDIVMVHDGSRPMAGPEWFDNAVSVMERADAAVYAVPVKDTVKLREDAETAEPQRLKTLDRSRLIAVQTPQIFRRSVLKKAHEYAKEKGFSGTDDASLVEACGVPIVVLNGDERNLKVTTPDDIPVLEFYLNGSTKHCVGSGYDVHRLIAGRKLILGGVTVPHGKGLEGHSDADVLVHAVMDALLGAAGLKDIGTYFPDTDAAYKDVSSIALLRKVKQILVENGCRIINVDATLLAQEPKVKPYISQMVHNIAVALEMDESDVSVKATTTERLGFVGNEEGMAAQAAAMVLKYNAI</sequence>
<proteinExistence type="inferred from homology"/>
<feature type="binding site" evidence="10">
    <location>
        <begin position="270"/>
        <end position="271"/>
    </location>
    <ligand>
        <name>4-CDP-2-C-methyl-D-erythritol 2-phosphate</name>
        <dbReference type="ChEBI" id="CHEBI:57919"/>
    </ligand>
</feature>
<feature type="binding site" evidence="10">
    <location>
        <begin position="292"/>
        <end position="294"/>
    </location>
    <ligand>
        <name>4-CDP-2-C-methyl-D-erythritol 2-phosphate</name>
        <dbReference type="ChEBI" id="CHEBI:57919"/>
    </ligand>
</feature>
<dbReference type="AlphaFoldDB" id="E2ZCN6"/>
<feature type="domain" description="2-C-methyl-D-erythritol 2,4-cyclodiphosphate synthase" evidence="11">
    <location>
        <begin position="239"/>
        <end position="390"/>
    </location>
</feature>
<dbReference type="Gene3D" id="3.30.1330.50">
    <property type="entry name" value="2-C-methyl-D-erythritol 2,4-cyclodiphosphate synthase"/>
    <property type="match status" value="1"/>
</dbReference>
<dbReference type="SUPFAM" id="SSF69765">
    <property type="entry name" value="IpsF-like"/>
    <property type="match status" value="1"/>
</dbReference>
<accession>E2ZCN6</accession>
<dbReference type="InterPro" id="IPR034683">
    <property type="entry name" value="IspD/TarI"/>
</dbReference>
<dbReference type="EMBL" id="AECS01000037">
    <property type="protein sequence ID" value="EFQ03807.1"/>
    <property type="molecule type" value="Genomic_DNA"/>
</dbReference>
<dbReference type="GO" id="GO:0016114">
    <property type="term" value="P:terpenoid biosynthetic process"/>
    <property type="evidence" value="ECO:0007669"/>
    <property type="project" value="InterPro"/>
</dbReference>
<dbReference type="FunFam" id="3.90.550.10:FF:000003">
    <property type="entry name" value="2-C-methyl-D-erythritol 4-phosphate cytidylyltransferase"/>
    <property type="match status" value="1"/>
</dbReference>
<dbReference type="CDD" id="cd00554">
    <property type="entry name" value="MECDP_synthase"/>
    <property type="match status" value="1"/>
</dbReference>
<evidence type="ECO:0000256" key="4">
    <source>
        <dbReference type="ARBA" id="ARBA00022679"/>
    </source>
</evidence>
<evidence type="ECO:0000313" key="13">
    <source>
        <dbReference type="Proteomes" id="UP000003195"/>
    </source>
</evidence>
<evidence type="ECO:0000256" key="7">
    <source>
        <dbReference type="ARBA" id="ARBA00023229"/>
    </source>
</evidence>
<evidence type="ECO:0000256" key="1">
    <source>
        <dbReference type="ARBA" id="ARBA00000200"/>
    </source>
</evidence>
<comment type="pathway">
    <text evidence="3 10">Isoprenoid biosynthesis; isopentenyl diphosphate biosynthesis via DXP pathway; isopentenyl diphosphate from 1-deoxy-D-xylulose 5-phosphate: step 4/6.</text>
</comment>
<feature type="binding site" evidence="10">
    <location>
        <begin position="368"/>
        <end position="371"/>
    </location>
    <ligand>
        <name>4-CDP-2-C-methyl-D-erythritol 2-phosphate</name>
        <dbReference type="ChEBI" id="CHEBI:57919"/>
    </ligand>
</feature>
<dbReference type="eggNOG" id="COG0245">
    <property type="taxonomic scope" value="Bacteria"/>
</dbReference>
<feature type="binding site" evidence="10">
    <location>
        <position position="375"/>
    </location>
    <ligand>
        <name>4-CDP-2-C-methyl-D-erythritol 2-phosphate</name>
        <dbReference type="ChEBI" id="CHEBI:57919"/>
    </ligand>
</feature>
<dbReference type="SUPFAM" id="SSF53448">
    <property type="entry name" value="Nucleotide-diphospho-sugar transferases"/>
    <property type="match status" value="1"/>
</dbReference>
<evidence type="ECO:0000256" key="6">
    <source>
        <dbReference type="ARBA" id="ARBA00022723"/>
    </source>
</evidence>
<feature type="binding site" evidence="10">
    <location>
        <position position="244"/>
    </location>
    <ligand>
        <name>a divalent metal cation</name>
        <dbReference type="ChEBI" id="CHEBI:60240"/>
    </ligand>
</feature>
<feature type="site" description="Positions MEP for the nucleophilic attack" evidence="10">
    <location>
        <position position="217"/>
    </location>
</feature>
<dbReference type="InterPro" id="IPR036571">
    <property type="entry name" value="MECDP_synthase_sf"/>
</dbReference>
<dbReference type="HAMAP" id="MF_00108">
    <property type="entry name" value="IspD"/>
    <property type="match status" value="1"/>
</dbReference>
<dbReference type="GO" id="GO:0046872">
    <property type="term" value="F:metal ion binding"/>
    <property type="evidence" value="ECO:0007669"/>
    <property type="project" value="UniProtKB-KW"/>
</dbReference>
<feature type="site" description="Transition state stabilizer" evidence="10">
    <location>
        <position position="25"/>
    </location>
</feature>
<comment type="catalytic activity">
    <reaction evidence="1 10">
        <text>4-CDP-2-C-methyl-D-erythritol 2-phosphate = 2-C-methyl-D-erythritol 2,4-cyclic diphosphate + CMP</text>
        <dbReference type="Rhea" id="RHEA:23864"/>
        <dbReference type="ChEBI" id="CHEBI:57919"/>
        <dbReference type="ChEBI" id="CHEBI:58483"/>
        <dbReference type="ChEBI" id="CHEBI:60377"/>
        <dbReference type="EC" id="4.6.1.12"/>
    </reaction>
</comment>
<keyword evidence="5 10" id="KW-0548">Nucleotidyltransferase</keyword>
<dbReference type="PANTHER" id="PTHR43181">
    <property type="entry name" value="2-C-METHYL-D-ERYTHRITOL 2,4-CYCLODIPHOSPHATE SYNTHASE, CHLOROPLASTIC"/>
    <property type="match status" value="1"/>
</dbReference>
<dbReference type="STRING" id="706434.HMPREF9429_00988"/>
<evidence type="ECO:0000256" key="2">
    <source>
        <dbReference type="ARBA" id="ARBA00001968"/>
    </source>
</evidence>
<dbReference type="RefSeq" id="WP_006942058.1">
    <property type="nucleotide sequence ID" value="NZ_GL538208.1"/>
</dbReference>
<organism evidence="12 13">
    <name type="scientific">Megasphaera micronuciformis F0359</name>
    <dbReference type="NCBI Taxonomy" id="706434"/>
    <lineage>
        <taxon>Bacteria</taxon>
        <taxon>Bacillati</taxon>
        <taxon>Bacillota</taxon>
        <taxon>Negativicutes</taxon>
        <taxon>Veillonellales</taxon>
        <taxon>Veillonellaceae</taxon>
        <taxon>Megasphaera</taxon>
    </lineage>
</organism>
<dbReference type="EC" id="4.6.1.12" evidence="10"/>
<dbReference type="InterPro" id="IPR029044">
    <property type="entry name" value="Nucleotide-diphossugar_trans"/>
</dbReference>
<dbReference type="PROSITE" id="PS01350">
    <property type="entry name" value="ISPF"/>
    <property type="match status" value="1"/>
</dbReference>
<dbReference type="HOGENOM" id="CLU_042800_2_5_9"/>
<comment type="cofactor">
    <cofactor evidence="2 10">
        <name>a divalent metal cation</name>
        <dbReference type="ChEBI" id="CHEBI:60240"/>
    </cofactor>
</comment>
<dbReference type="GO" id="GO:0050518">
    <property type="term" value="F:2-C-methyl-D-erythritol 4-phosphate cytidylyltransferase activity"/>
    <property type="evidence" value="ECO:0007669"/>
    <property type="project" value="UniProtKB-UniRule"/>
</dbReference>
<feature type="binding site" evidence="10">
    <location>
        <position position="246"/>
    </location>
    <ligand>
        <name>a divalent metal cation</name>
        <dbReference type="ChEBI" id="CHEBI:60240"/>
    </ligand>
</feature>
<dbReference type="UniPathway" id="UPA00056">
    <property type="reaction ID" value="UER00093"/>
</dbReference>
<feature type="site" description="Transition state stabilizer" evidence="10">
    <location>
        <position position="270"/>
    </location>
</feature>
<dbReference type="EC" id="2.7.7.60" evidence="10"/>
<dbReference type="CDD" id="cd02516">
    <property type="entry name" value="CDP-ME_synthetase"/>
    <property type="match status" value="1"/>
</dbReference>
<name>E2ZCN6_9FIRM</name>
<feature type="site" description="Transition state stabilizer" evidence="10">
    <location>
        <position position="369"/>
    </location>
</feature>
<dbReference type="PANTHER" id="PTHR43181:SF1">
    <property type="entry name" value="2-C-METHYL-D-ERYTHRITOL 2,4-CYCLODIPHOSPHATE SYNTHASE, CHLOROPLASTIC"/>
    <property type="match status" value="1"/>
</dbReference>
<comment type="pathway">
    <text evidence="10">Isoprenoid biosynthesis; isopentenyl diphosphate biosynthesis via DXP pathway; isopentenyl diphosphate from 1-deoxy-D-xylulose 5-phosphate: step 2/6.</text>
</comment>
<evidence type="ECO:0000256" key="8">
    <source>
        <dbReference type="ARBA" id="ARBA00023239"/>
    </source>
</evidence>
<feature type="binding site" evidence="10">
    <location>
        <begin position="297"/>
        <end position="301"/>
    </location>
    <ligand>
        <name>4-CDP-2-C-methyl-D-erythritol 2-phosphate</name>
        <dbReference type="ChEBI" id="CHEBI:57919"/>
    </ligand>
</feature>
<dbReference type="Gene3D" id="3.90.550.10">
    <property type="entry name" value="Spore Coat Polysaccharide Biosynthesis Protein SpsA, Chain A"/>
    <property type="match status" value="1"/>
</dbReference>
<comment type="similarity">
    <text evidence="10">In the C-terminal section; belongs to the IspF family.</text>
</comment>
<feature type="site" description="Transition state stabilizer" evidence="10">
    <location>
        <position position="18"/>
    </location>
</feature>
<feature type="binding site" evidence="10">
    <location>
        <position position="278"/>
    </location>
    <ligand>
        <name>a divalent metal cation</name>
        <dbReference type="ChEBI" id="CHEBI:60240"/>
    </ligand>
</feature>
<evidence type="ECO:0000256" key="10">
    <source>
        <dbReference type="HAMAP-Rule" id="MF_01520"/>
    </source>
</evidence>
<dbReference type="Pfam" id="PF02542">
    <property type="entry name" value="YgbB"/>
    <property type="match status" value="1"/>
</dbReference>
<protein>
    <recommendedName>
        <fullName evidence="10">Bifunctional enzyme IspD/IspF</fullName>
    </recommendedName>
    <domain>
        <recommendedName>
            <fullName evidence="10">2-C-methyl-D-erythritol 4-phosphate cytidylyltransferase</fullName>
            <ecNumber evidence="10">2.7.7.60</ecNumber>
        </recommendedName>
        <alternativeName>
            <fullName evidence="10">4-diphosphocytidyl-2C-methyl-D-erythritol synthase</fullName>
        </alternativeName>
        <alternativeName>
            <fullName evidence="10">MEP cytidylyltransferase</fullName>
            <shortName evidence="10">MCT</shortName>
        </alternativeName>
    </domain>
    <domain>
        <recommendedName>
            <fullName evidence="10">2-C-methyl-D-erythritol 2,4-cyclodiphosphate synthase</fullName>
            <shortName evidence="10">MECDP-synthase</shortName>
            <shortName evidence="10">MECPP-synthase</shortName>
            <shortName evidence="10">MECPS</shortName>
            <ecNumber evidence="10">4.6.1.12</ecNumber>
        </recommendedName>
    </domain>
</protein>
<dbReference type="GO" id="GO:0019288">
    <property type="term" value="P:isopentenyl diphosphate biosynthetic process, methylerythritol 4-phosphate pathway"/>
    <property type="evidence" value="ECO:0007669"/>
    <property type="project" value="UniProtKB-UniRule"/>
</dbReference>
<dbReference type="Proteomes" id="UP000003195">
    <property type="component" value="Unassembled WGS sequence"/>
</dbReference>
<dbReference type="NCBIfam" id="TIGR00453">
    <property type="entry name" value="ispD"/>
    <property type="match status" value="1"/>
</dbReference>
<feature type="region of interest" description="2-C-methyl-D-erythritol 2,4-cyclodiphosphate synthase" evidence="10">
    <location>
        <begin position="238"/>
        <end position="396"/>
    </location>
</feature>
<dbReference type="HAMAP" id="MF_00107">
    <property type="entry name" value="IspF"/>
    <property type="match status" value="1"/>
</dbReference>
<evidence type="ECO:0000259" key="11">
    <source>
        <dbReference type="Pfam" id="PF02542"/>
    </source>
</evidence>
<dbReference type="InterPro" id="IPR020555">
    <property type="entry name" value="MECDP_synthase_CS"/>
</dbReference>
<gene>
    <name evidence="10" type="primary">ispDF</name>
    <name evidence="12" type="synonym">ispD</name>
    <name evidence="12" type="ORF">HMPREF9429_00988</name>
</gene>
<keyword evidence="6 10" id="KW-0479">Metal-binding</keyword>
<dbReference type="Pfam" id="PF01128">
    <property type="entry name" value="IspD"/>
    <property type="match status" value="1"/>
</dbReference>
<evidence type="ECO:0000256" key="3">
    <source>
        <dbReference type="ARBA" id="ARBA00004709"/>
    </source>
</evidence>
<evidence type="ECO:0000256" key="9">
    <source>
        <dbReference type="ARBA" id="ARBA00023268"/>
    </source>
</evidence>
<dbReference type="eggNOG" id="COG1211">
    <property type="taxonomic scope" value="Bacteria"/>
</dbReference>
<comment type="similarity">
    <text evidence="10">In the N-terminal section; belongs to the IspD/TarI cytidylyltransferase family. IspD subfamily.</text>
</comment>
<dbReference type="InterPro" id="IPR003526">
    <property type="entry name" value="MECDP_synthase"/>
</dbReference>
<keyword evidence="4 10" id="KW-0808">Transferase</keyword>
<evidence type="ECO:0000256" key="5">
    <source>
        <dbReference type="ARBA" id="ARBA00022695"/>
    </source>
</evidence>
<dbReference type="InterPro" id="IPR026596">
    <property type="entry name" value="IspD/F"/>
</dbReference>
<comment type="function">
    <text evidence="10">Bifunctional enzyme that catalyzes the formation of 4-diphosphocytidyl-2-C-methyl-D-erythritol from CTP and 2-C-methyl-D-erythritol 4-phosphate (MEP) (IspD), and catalyzes the conversion of 4-diphosphocytidyl-2-C-methyl-D-erythritol 2-phosphate (CDP-ME2P) to 2-C-methyl-D-erythritol 2,4-cyclodiphosphate (ME-CPP) with a corresponding release of cytidine 5-monophosphate (CMP) (IspF).</text>
</comment>
<dbReference type="GO" id="GO:0008685">
    <property type="term" value="F:2-C-methyl-D-erythritol 2,4-cyclodiphosphate synthase activity"/>
    <property type="evidence" value="ECO:0007669"/>
    <property type="project" value="UniProtKB-UniRule"/>
</dbReference>
<feature type="region of interest" description="2-C-methyl-D-erythritol 4-phosphate cytidylyltransferase" evidence="10">
    <location>
        <begin position="1"/>
        <end position="238"/>
    </location>
</feature>
<comment type="catalytic activity">
    <reaction evidence="10">
        <text>2-C-methyl-D-erythritol 4-phosphate + CTP + H(+) = 4-CDP-2-C-methyl-D-erythritol + diphosphate</text>
        <dbReference type="Rhea" id="RHEA:13429"/>
        <dbReference type="ChEBI" id="CHEBI:15378"/>
        <dbReference type="ChEBI" id="CHEBI:33019"/>
        <dbReference type="ChEBI" id="CHEBI:37563"/>
        <dbReference type="ChEBI" id="CHEBI:57823"/>
        <dbReference type="ChEBI" id="CHEBI:58262"/>
        <dbReference type="EC" id="2.7.7.60"/>
    </reaction>
</comment>